<dbReference type="Proteomes" id="UP001200557">
    <property type="component" value="Unassembled WGS sequence"/>
</dbReference>
<dbReference type="Pfam" id="PF11902">
    <property type="entry name" value="DUF3422"/>
    <property type="match status" value="1"/>
</dbReference>
<keyword evidence="2" id="KW-1185">Reference proteome</keyword>
<reference evidence="1 2" key="1">
    <citation type="submission" date="2022-01" db="EMBL/GenBank/DDBJ databases">
        <title>Octadecabacter sp. nov., isolated from a marine alga.</title>
        <authorList>
            <person name="Jin M.S."/>
            <person name="Kim H.M."/>
            <person name="Han D.M."/>
            <person name="Jung J.J."/>
            <person name="Jeon C.O."/>
        </authorList>
    </citation>
    <scope>NUCLEOTIDE SEQUENCE [LARGE SCALE GENOMIC DNA]</scope>
    <source>
        <strain evidence="1 2">G9-8</strain>
    </source>
</reference>
<evidence type="ECO:0000313" key="2">
    <source>
        <dbReference type="Proteomes" id="UP001200557"/>
    </source>
</evidence>
<evidence type="ECO:0000313" key="1">
    <source>
        <dbReference type="EMBL" id="MCF2870258.1"/>
    </source>
</evidence>
<gene>
    <name evidence="1" type="ORF">L0664_04190</name>
</gene>
<organism evidence="1 2">
    <name type="scientific">Octadecabacter dasysiphoniae</name>
    <dbReference type="NCBI Taxonomy" id="2909341"/>
    <lineage>
        <taxon>Bacteria</taxon>
        <taxon>Pseudomonadati</taxon>
        <taxon>Pseudomonadota</taxon>
        <taxon>Alphaproteobacteria</taxon>
        <taxon>Rhodobacterales</taxon>
        <taxon>Roseobacteraceae</taxon>
        <taxon>Octadecabacter</taxon>
    </lineage>
</organism>
<proteinExistence type="predicted"/>
<comment type="caution">
    <text evidence="1">The sequence shown here is derived from an EMBL/GenBank/DDBJ whole genome shotgun (WGS) entry which is preliminary data.</text>
</comment>
<dbReference type="RefSeq" id="WP_235224893.1">
    <property type="nucleotide sequence ID" value="NZ_JAKGAQ010000001.1"/>
</dbReference>
<accession>A0ABS9CW51</accession>
<sequence length="426" mass="47072">MSPIQDHPLRYSLANELHARPFPTLDAPCRAAYLAIKAGENAVGRDRSADVAHLKALLDHYAAPHPEEGATHYFGQIGRHLLKWESHTEFVTYTIFGEGSAKDPFDAGTFAMFPEDWLASAPGLRITSALLRVEQQSGDDGITEKVADWFVPESVAVSRVLDNDAVVAADFRIDPAGHMRFAVFSRPEAGERRVGRIVQRLCEIETYKAMAMLGFSRCRQLGGTMGALDIRLSGLTKALSGAPEQTEATLGSLLQVSGELEALTAQSNFRFGATMAYEKIVNQRITVLREDRFEGRQTFGEFMMRRFDPAMRTVASTKERLDAMADRAIRASDLLRTRVDVERSAENKALLESMDRRADLQLRLQKTVEGLSIVAISYYAVNLAANVALPFAADVGLGDKSMKAILTPLVIGLVWLMVRQIRKALD</sequence>
<name>A0ABS9CW51_9RHOB</name>
<dbReference type="InterPro" id="IPR021830">
    <property type="entry name" value="DUF3422"/>
</dbReference>
<dbReference type="EMBL" id="JAKGAQ010000001">
    <property type="protein sequence ID" value="MCF2870258.1"/>
    <property type="molecule type" value="Genomic_DNA"/>
</dbReference>
<protein>
    <submittedName>
        <fullName evidence="1">DUF3422 domain-containing protein</fullName>
    </submittedName>
</protein>